<name>A0ACC2UU70_9FUNG</name>
<gene>
    <name evidence="1" type="ORF">DSO57_1006740</name>
</gene>
<proteinExistence type="predicted"/>
<dbReference type="Proteomes" id="UP001165960">
    <property type="component" value="Unassembled WGS sequence"/>
</dbReference>
<evidence type="ECO:0000313" key="1">
    <source>
        <dbReference type="EMBL" id="KAJ9090041.1"/>
    </source>
</evidence>
<comment type="caution">
    <text evidence="1">The sequence shown here is derived from an EMBL/GenBank/DDBJ whole genome shotgun (WGS) entry which is preliminary data.</text>
</comment>
<dbReference type="EMBL" id="QTSX02000019">
    <property type="protein sequence ID" value="KAJ9090041.1"/>
    <property type="molecule type" value="Genomic_DNA"/>
</dbReference>
<keyword evidence="2" id="KW-1185">Reference proteome</keyword>
<organism evidence="1 2">
    <name type="scientific">Entomophthora muscae</name>
    <dbReference type="NCBI Taxonomy" id="34485"/>
    <lineage>
        <taxon>Eukaryota</taxon>
        <taxon>Fungi</taxon>
        <taxon>Fungi incertae sedis</taxon>
        <taxon>Zoopagomycota</taxon>
        <taxon>Entomophthoromycotina</taxon>
        <taxon>Entomophthoromycetes</taxon>
        <taxon>Entomophthorales</taxon>
        <taxon>Entomophthoraceae</taxon>
        <taxon>Entomophthora</taxon>
    </lineage>
</organism>
<sequence length="209" mass="22922">MPLFKHQGSLYDPFFNLFAEVPVDDIPTLAYVVLTVRIDNSFTLETWAQGWDLNPVPESLQAASPMNQGATCLHFPEIEPPQAEAKNDGQNDKASQTKEISAPNGGVIKVPNGGNKTSIISLMSLKSTLVANQEPSPEGGTCLRPNPVTITLEQDNQVANLRSLTNERTPSPGAILPPFEPEHPMENIKFRSGVLYRPKDPALQTYCHF</sequence>
<protein>
    <submittedName>
        <fullName evidence="1">Uncharacterized protein</fullName>
    </submittedName>
</protein>
<reference evidence="1" key="1">
    <citation type="submission" date="2022-04" db="EMBL/GenBank/DDBJ databases">
        <title>Genome of the entomopathogenic fungus Entomophthora muscae.</title>
        <authorList>
            <person name="Elya C."/>
            <person name="Lovett B.R."/>
            <person name="Lee E."/>
            <person name="Macias A.M."/>
            <person name="Hajek A.E."/>
            <person name="De Bivort B.L."/>
            <person name="Kasson M.T."/>
            <person name="De Fine Licht H.H."/>
            <person name="Stajich J.E."/>
        </authorList>
    </citation>
    <scope>NUCLEOTIDE SEQUENCE</scope>
    <source>
        <strain evidence="1">Berkeley</strain>
    </source>
</reference>
<evidence type="ECO:0000313" key="2">
    <source>
        <dbReference type="Proteomes" id="UP001165960"/>
    </source>
</evidence>
<accession>A0ACC2UU70</accession>